<sequence length="261" mass="28762">MEDLLVETLCHLVEMCTCHQEMMATVVKTGMTVTLAEIMEAPGTPEITHHLQETMHIGTMATRAPVTIMAPEDMVIVMDTGVEIEIIRIMLVVVHTETLMSLTVTHVVPHLPEAPLHHMVAAVAMMITAALEMDTEAETVTPAAEMISTQVVDGNELADRNVACHHQWIEVTHLHVIHTAAQVAVSPVVPGEVEADLIEEVAEADIKTDLDMWSLKIKHNLDMFGVYELVTRSTVYIKNAAVLRNWLANNIVSFKKVSPPS</sequence>
<reference evidence="1" key="1">
    <citation type="submission" date="2023-07" db="EMBL/GenBank/DDBJ databases">
        <authorList>
            <person name="Stuckert A."/>
        </authorList>
    </citation>
    <scope>NUCLEOTIDE SEQUENCE</scope>
</reference>
<evidence type="ECO:0000313" key="2">
    <source>
        <dbReference type="Proteomes" id="UP001176940"/>
    </source>
</evidence>
<dbReference type="EMBL" id="CAUEEQ010031885">
    <property type="protein sequence ID" value="CAJ0950557.1"/>
    <property type="molecule type" value="Genomic_DNA"/>
</dbReference>
<protein>
    <submittedName>
        <fullName evidence="1">Uncharacterized protein</fullName>
    </submittedName>
</protein>
<name>A0ABN9LTR7_9NEOB</name>
<comment type="caution">
    <text evidence="1">The sequence shown here is derived from an EMBL/GenBank/DDBJ whole genome shotgun (WGS) entry which is preliminary data.</text>
</comment>
<keyword evidence="2" id="KW-1185">Reference proteome</keyword>
<evidence type="ECO:0000313" key="1">
    <source>
        <dbReference type="EMBL" id="CAJ0950557.1"/>
    </source>
</evidence>
<accession>A0ABN9LTR7</accession>
<organism evidence="1 2">
    <name type="scientific">Ranitomeya imitator</name>
    <name type="common">mimic poison frog</name>
    <dbReference type="NCBI Taxonomy" id="111125"/>
    <lineage>
        <taxon>Eukaryota</taxon>
        <taxon>Metazoa</taxon>
        <taxon>Chordata</taxon>
        <taxon>Craniata</taxon>
        <taxon>Vertebrata</taxon>
        <taxon>Euteleostomi</taxon>
        <taxon>Amphibia</taxon>
        <taxon>Batrachia</taxon>
        <taxon>Anura</taxon>
        <taxon>Neobatrachia</taxon>
        <taxon>Hyloidea</taxon>
        <taxon>Dendrobatidae</taxon>
        <taxon>Dendrobatinae</taxon>
        <taxon>Ranitomeya</taxon>
    </lineage>
</organism>
<gene>
    <name evidence="1" type="ORF">RIMI_LOCUS13074702</name>
</gene>
<proteinExistence type="predicted"/>
<dbReference type="Proteomes" id="UP001176940">
    <property type="component" value="Unassembled WGS sequence"/>
</dbReference>